<gene>
    <name evidence="1" type="ORF">LYSBPC_13590</name>
</gene>
<keyword evidence="2" id="KW-1185">Reference proteome</keyword>
<sequence length="117" mass="13510">MCKIEITQAIAEAEKACHPIEISFYIREMASVYGNHSCVRSACRKLGDLLIENGYELEDAVQICFGNFVVKRTPVEEFNFFYNKYSESPVQFEHDFLNGMLAVTKWFDLPVKGREDE</sequence>
<comment type="caution">
    <text evidence="1">The sequence shown here is derived from an EMBL/GenBank/DDBJ whole genome shotgun (WGS) entry which is preliminary data.</text>
</comment>
<organism evidence="1 2">
    <name type="scientific">Lysinibacillus piscis</name>
    <dbReference type="NCBI Taxonomy" id="2518931"/>
    <lineage>
        <taxon>Bacteria</taxon>
        <taxon>Bacillati</taxon>
        <taxon>Bacillota</taxon>
        <taxon>Bacilli</taxon>
        <taxon>Bacillales</taxon>
        <taxon>Bacillaceae</taxon>
        <taxon>Lysinibacillus</taxon>
    </lineage>
</organism>
<name>A0ABQ5NIU6_9BACI</name>
<dbReference type="RefSeq" id="WP_264987996.1">
    <property type="nucleotide sequence ID" value="NZ_BRZA01000002.1"/>
</dbReference>
<accession>A0ABQ5NIU6</accession>
<evidence type="ECO:0000313" key="2">
    <source>
        <dbReference type="Proteomes" id="UP001065593"/>
    </source>
</evidence>
<reference evidence="1" key="1">
    <citation type="submission" date="2022-08" db="EMBL/GenBank/DDBJ databases">
        <title>Draft genome sequence of Lysinibacillus sp. strain KH24.</title>
        <authorList>
            <person name="Kanbe H."/>
            <person name="Itoh H."/>
        </authorList>
    </citation>
    <scope>NUCLEOTIDE SEQUENCE</scope>
    <source>
        <strain evidence="1">KH24</strain>
    </source>
</reference>
<protein>
    <submittedName>
        <fullName evidence="1">Uncharacterized protein</fullName>
    </submittedName>
</protein>
<proteinExistence type="predicted"/>
<dbReference type="Proteomes" id="UP001065593">
    <property type="component" value="Unassembled WGS sequence"/>
</dbReference>
<dbReference type="EMBL" id="BRZA01000002">
    <property type="protein sequence ID" value="GLC88232.1"/>
    <property type="molecule type" value="Genomic_DNA"/>
</dbReference>
<evidence type="ECO:0000313" key="1">
    <source>
        <dbReference type="EMBL" id="GLC88232.1"/>
    </source>
</evidence>